<organism evidence="1 2">
    <name type="scientific">Cichorium intybus</name>
    <name type="common">Chicory</name>
    <dbReference type="NCBI Taxonomy" id="13427"/>
    <lineage>
        <taxon>Eukaryota</taxon>
        <taxon>Viridiplantae</taxon>
        <taxon>Streptophyta</taxon>
        <taxon>Embryophyta</taxon>
        <taxon>Tracheophyta</taxon>
        <taxon>Spermatophyta</taxon>
        <taxon>Magnoliopsida</taxon>
        <taxon>eudicotyledons</taxon>
        <taxon>Gunneridae</taxon>
        <taxon>Pentapetalae</taxon>
        <taxon>asterids</taxon>
        <taxon>campanulids</taxon>
        <taxon>Asterales</taxon>
        <taxon>Asteraceae</taxon>
        <taxon>Cichorioideae</taxon>
        <taxon>Cichorieae</taxon>
        <taxon>Cichoriinae</taxon>
        <taxon>Cichorium</taxon>
    </lineage>
</organism>
<accession>A0ACB9CTI6</accession>
<dbReference type="EMBL" id="CM042013">
    <property type="protein sequence ID" value="KAI3737525.1"/>
    <property type="molecule type" value="Genomic_DNA"/>
</dbReference>
<dbReference type="Proteomes" id="UP001055811">
    <property type="component" value="Linkage Group LG05"/>
</dbReference>
<comment type="caution">
    <text evidence="1">The sequence shown here is derived from an EMBL/GenBank/DDBJ whole genome shotgun (WGS) entry which is preliminary data.</text>
</comment>
<reference evidence="1 2" key="2">
    <citation type="journal article" date="2022" name="Mol. Ecol. Resour.">
        <title>The genomes of chicory, endive, great burdock and yacon provide insights into Asteraceae paleo-polyploidization history and plant inulin production.</title>
        <authorList>
            <person name="Fan W."/>
            <person name="Wang S."/>
            <person name="Wang H."/>
            <person name="Wang A."/>
            <person name="Jiang F."/>
            <person name="Liu H."/>
            <person name="Zhao H."/>
            <person name="Xu D."/>
            <person name="Zhang Y."/>
        </authorList>
    </citation>
    <scope>NUCLEOTIDE SEQUENCE [LARGE SCALE GENOMIC DNA]</scope>
    <source>
        <strain evidence="2">cv. Punajuju</strain>
        <tissue evidence="1">Leaves</tissue>
    </source>
</reference>
<evidence type="ECO:0000313" key="2">
    <source>
        <dbReference type="Proteomes" id="UP001055811"/>
    </source>
</evidence>
<reference evidence="2" key="1">
    <citation type="journal article" date="2022" name="Mol. Ecol. Resour.">
        <title>The genomes of chicory, endive, great burdock and yacon provide insights into Asteraceae palaeo-polyploidization history and plant inulin production.</title>
        <authorList>
            <person name="Fan W."/>
            <person name="Wang S."/>
            <person name="Wang H."/>
            <person name="Wang A."/>
            <person name="Jiang F."/>
            <person name="Liu H."/>
            <person name="Zhao H."/>
            <person name="Xu D."/>
            <person name="Zhang Y."/>
        </authorList>
    </citation>
    <scope>NUCLEOTIDE SEQUENCE [LARGE SCALE GENOMIC DNA]</scope>
    <source>
        <strain evidence="2">cv. Punajuju</strain>
    </source>
</reference>
<name>A0ACB9CTI6_CICIN</name>
<protein>
    <submittedName>
        <fullName evidence="1">Uncharacterized protein</fullName>
    </submittedName>
</protein>
<gene>
    <name evidence="1" type="ORF">L2E82_27529</name>
</gene>
<sequence>MGFDNTLSLLTGGCGFLWVLSTAWNCFFVNKYHEHIGSAMLLFVTEKSFKGIKSTKLTCGFDCITWTLWRDMLIVL</sequence>
<proteinExistence type="predicted"/>
<evidence type="ECO:0000313" key="1">
    <source>
        <dbReference type="EMBL" id="KAI3737525.1"/>
    </source>
</evidence>
<keyword evidence="2" id="KW-1185">Reference proteome</keyword>